<dbReference type="EMBL" id="BPQB01000043">
    <property type="protein sequence ID" value="GJE94860.1"/>
    <property type="molecule type" value="Genomic_DNA"/>
</dbReference>
<dbReference type="PANTHER" id="PTHR31781">
    <property type="entry name" value="UNC80"/>
    <property type="match status" value="1"/>
</dbReference>
<comment type="caution">
    <text evidence="3">The sequence shown here is derived from an EMBL/GenBank/DDBJ whole genome shotgun (WGS) entry which is preliminary data.</text>
</comment>
<feature type="region of interest" description="Disordered" evidence="1">
    <location>
        <begin position="866"/>
        <end position="896"/>
    </location>
</feature>
<dbReference type="Proteomes" id="UP000703269">
    <property type="component" value="Unassembled WGS sequence"/>
</dbReference>
<reference evidence="3 4" key="1">
    <citation type="submission" date="2021-08" db="EMBL/GenBank/DDBJ databases">
        <title>Draft Genome Sequence of Phanerochaete sordida strain YK-624.</title>
        <authorList>
            <person name="Mori T."/>
            <person name="Dohra H."/>
            <person name="Suzuki T."/>
            <person name="Kawagishi H."/>
            <person name="Hirai H."/>
        </authorList>
    </citation>
    <scope>NUCLEOTIDE SEQUENCE [LARGE SCALE GENOMIC DNA]</scope>
    <source>
        <strain evidence="3 4">YK-624</strain>
    </source>
</reference>
<protein>
    <recommendedName>
        <fullName evidence="2">Protein UNC80 C-terminal domain-containing protein</fullName>
    </recommendedName>
</protein>
<proteinExistence type="predicted"/>
<evidence type="ECO:0000313" key="3">
    <source>
        <dbReference type="EMBL" id="GJE94860.1"/>
    </source>
</evidence>
<dbReference type="InterPro" id="IPR016024">
    <property type="entry name" value="ARM-type_fold"/>
</dbReference>
<name>A0A9P3GJR8_9APHY</name>
<feature type="region of interest" description="Disordered" evidence="1">
    <location>
        <begin position="1087"/>
        <end position="1143"/>
    </location>
</feature>
<dbReference type="SUPFAM" id="SSF48371">
    <property type="entry name" value="ARM repeat"/>
    <property type="match status" value="1"/>
</dbReference>
<keyword evidence="4" id="KW-1185">Reference proteome</keyword>
<dbReference type="GO" id="GO:0034703">
    <property type="term" value="C:cation channel complex"/>
    <property type="evidence" value="ECO:0007669"/>
    <property type="project" value="TreeGrafter"/>
</dbReference>
<evidence type="ECO:0000313" key="4">
    <source>
        <dbReference type="Proteomes" id="UP000703269"/>
    </source>
</evidence>
<dbReference type="OrthoDB" id="5584001at2759"/>
<evidence type="ECO:0000259" key="2">
    <source>
        <dbReference type="Pfam" id="PF20262"/>
    </source>
</evidence>
<sequence>MPPRSDTPSKKPAGGRPTPKRLWSLDHLRRDRSSSGTDEEVKADKNPFRSRQTEKTILEHSDDPFSDRAQYTDGELVTSPEIQDGREHKFRLSASKIVPPALDLGKPGAMASEGLPPPSPSKRRWDTIRHHVIAPTVSSPPPEAPAAPERPSTPKLPRFANKKTFQRVVETAQTQSHFESKRFSDALWRACWAAHVPEASYRARPEREGTLGALGNLGNLGNVGLGSMGSSLHLPFMASTTSLQTPGTAGSSLINFPNSFKSNALRRPQSMASLATVAAGTTTVSRIIQVLTSAGSANRPRQLPYEAFVLSALLTPFFAKTAHPNVEDEQGIAVETFEFIHKAFAAPTVQAELDRCIWCCKAASVTSASRKRILGTISAILFSRGRSFVADSPVVLQTLLQALFSLQYNLIASRAAPDEVQSVAGYIAGVQAGSCGQLTAATVEKEFGVRFSESDNEVNVREAVITEGFVSCVETGPAEGRRWALSTIADHWPAPEPNVRYTPLLACIHWRKLKRFLAASLFLLSEPSQDLGPHTEVLTTLLRTRILPEIDGLREEDAPEIRSKAVQLVLELLCLGGDETVEYLLMRICDWYQKDKSWKEGIEAALGEIIGQSQWSAVLRVVPAAVSLLPNELQVPILTFVLPAIHKRLISDSPELPNPALSQFLDSTSRLFPKVFYKPLFACAAASKDATVVNQLCILNALSKFVPDILTRDAEMIAVALVSDTATMSQSTTTDGGKPWGVPRIGQTALLIELVERLRQVPLMRDMAYTAAHIKFASALEVRLGVAIEAKERNVNIPLSQRLLFCALFREIRLLTRTLKSATWLSSVLDWTVYLEDLSEQDVTYREIIETMRRLELIFSQAEDSAQRDHKRRPTAFSPLSAETRPNDSQEPKSAAVDHFKAKMKMAASVSKSVKQTALDLLVTISGMLEADHYQRLGSLLWNVCLLDSKGVTPAASCFLFMQYAEKRPTDFAQLIEGDIASSEVARRRAVLEKLMVLSTWRYQILAQEVILDKNHRRPFKLQRPPVLFVATDIGSSLFIYEDDSEEYKDIHGHVIPLELRRRLSEIGWAQEDRVVDPRLQRIKTPMSLLPNNQVERLDPTSQESVSGADSASHDASPDPSPKSSPTSSPISRKDSNASTRQTVKRRPVFVPTLVALFPRISTMLADDDFVVASLARDLLMDFMRDDPTLVARQVFQIISGDDQEVTAAISTLRAFLHVRNILPPAMTHHVLNHLTGFLKTSVKQIGPADPLRAFAYAMPVMAKLVTQVSKMSIREIRRAKVDPFMMPSGSLWFPTTAPTASMFPRYLEASDVHPFSEVPANLVWITMVRTSQNMLFLSMLRRNPQDIKVIRKNMSHFELPALTPDGVAPALSLQDMFPRRRLPQRGSRSKAQTTLMSLSLILSRSYLLLVEQIFLCMSRHLSDREELALLIDGLIRILLAHGDDIGIVAHVMIALMTAATRFKRLFISGGGYTLFMPAVIKTFVESEEHPNLRRSILYAANRFYALHQESFIFQSFDTFAPVLSAPEVDGDWVAPSVYLLFSSLKSGIAPGTPDAAGLHDMNRAQEREALMMTMAEEVPQTFIASIKRSAAKDEKALALTVPEEYEGKRLKLDDLVKLFLTVIAHNPGSPRAEHFLRCLRLLTPHMHTTSRSVQTVLRGGILALGSILSNKVLAKQPKEATKEKLAEKPVEEAKYEALADATPNPVRATDGQPAVQSDFLAMRLEYLLLVTAFTKVGGHIGNPQSLTSRVLDIIKIVLRDSKTSGEKVSIFLSDFISSVLMRTNAPTLKEAAAILEAFVPLASSYMAASVDFSRLYNVLAELMENPVLGCDTDFSKLIVSQYCRLGLDACEAAASEDFLFTFPLREALVKLLVSSAANCGPDVMSELEKQPLSHNFLAGIILPMTLLLRTSNDIMEQGQWRDSWQRDTYSKIWLRLLALILGVLKGEQMVADPAMSAADRRKSSADQSSRSQSFASVKAFSIALQILKIIVVRAQDDISEAFPGVWIHVAGVLKAVLEDGDAMFAFSFRDVSEPPSPAFSPRLGDSFDQQQQQLFPTFASTASMHSRKRLIPPRMIDYLTWSFIQWLWLKRSPLMIQMRIFIQERVANLSNEMRQQGSQSISAVGSASRRSQRYSSIFSKPRKSMLGGYSPTNSAPSTPRHSAFLQGSVSLPVLSDFPSPKLTASQSLGPPRQAGYARMPSPISPSGRLSQDSGGPRIVHLGPVSSPYAGAGAPRASLDVRPDTAGRSLRALAKEMGVRAPGLVMMTYRRIRLVQKLMGYTELLPLAGSQFYADEDEGDLDADIRVWSQRDAIDAVVEETRDLLDEFRESFGDVGDESMVMVDSQLTLIQDSM</sequence>
<dbReference type="InterPro" id="IPR046460">
    <property type="entry name" value="UNC80_C"/>
</dbReference>
<feature type="compositionally biased region" description="Basic and acidic residues" evidence="1">
    <location>
        <begin position="23"/>
        <end position="66"/>
    </location>
</feature>
<dbReference type="GO" id="GO:0005261">
    <property type="term" value="F:monoatomic cation channel activity"/>
    <property type="evidence" value="ECO:0007669"/>
    <property type="project" value="TreeGrafter"/>
</dbReference>
<feature type="region of interest" description="Disordered" evidence="1">
    <location>
        <begin position="2142"/>
        <end position="2163"/>
    </location>
</feature>
<dbReference type="Pfam" id="PF20262">
    <property type="entry name" value="UNC80_C"/>
    <property type="match status" value="1"/>
</dbReference>
<evidence type="ECO:0000256" key="1">
    <source>
        <dbReference type="SAM" id="MobiDB-lite"/>
    </source>
</evidence>
<dbReference type="PANTHER" id="PTHR31781:SF1">
    <property type="entry name" value="PROTEIN UNC-80 HOMOLOG"/>
    <property type="match status" value="1"/>
</dbReference>
<feature type="region of interest" description="Disordered" evidence="1">
    <location>
        <begin position="1"/>
        <end position="87"/>
    </location>
</feature>
<feature type="region of interest" description="Disordered" evidence="1">
    <location>
        <begin position="2182"/>
        <end position="2213"/>
    </location>
</feature>
<feature type="compositionally biased region" description="Polar residues" evidence="1">
    <location>
        <begin position="1090"/>
        <end position="1104"/>
    </location>
</feature>
<feature type="compositionally biased region" description="Low complexity" evidence="1">
    <location>
        <begin position="1122"/>
        <end position="1131"/>
    </location>
</feature>
<feature type="region of interest" description="Disordered" evidence="1">
    <location>
        <begin position="135"/>
        <end position="157"/>
    </location>
</feature>
<dbReference type="GO" id="GO:0055080">
    <property type="term" value="P:monoatomic cation homeostasis"/>
    <property type="evidence" value="ECO:0007669"/>
    <property type="project" value="TreeGrafter"/>
</dbReference>
<organism evidence="3 4">
    <name type="scientific">Phanerochaete sordida</name>
    <dbReference type="NCBI Taxonomy" id="48140"/>
    <lineage>
        <taxon>Eukaryota</taxon>
        <taxon>Fungi</taxon>
        <taxon>Dikarya</taxon>
        <taxon>Basidiomycota</taxon>
        <taxon>Agaricomycotina</taxon>
        <taxon>Agaricomycetes</taxon>
        <taxon>Polyporales</taxon>
        <taxon>Phanerochaetaceae</taxon>
        <taxon>Phanerochaete</taxon>
    </lineage>
</organism>
<feature type="compositionally biased region" description="Polar residues" evidence="1">
    <location>
        <begin position="2151"/>
        <end position="2163"/>
    </location>
</feature>
<feature type="compositionally biased region" description="Basic and acidic residues" evidence="1">
    <location>
        <begin position="885"/>
        <end position="896"/>
    </location>
</feature>
<feature type="domain" description="Protein UNC80 C-terminal" evidence="2">
    <location>
        <begin position="1394"/>
        <end position="1529"/>
    </location>
</feature>
<accession>A0A9P3GJR8</accession>
<gene>
    <name evidence="3" type="ORF">PsYK624_110360</name>
</gene>